<evidence type="ECO:0000256" key="10">
    <source>
        <dbReference type="ARBA" id="ARBA00029552"/>
    </source>
</evidence>
<evidence type="ECO:0000256" key="2">
    <source>
        <dbReference type="ARBA" id="ARBA00004496"/>
    </source>
</evidence>
<keyword evidence="3" id="KW-0963">Cytoplasm</keyword>
<accession>F0YDJ7</accession>
<dbReference type="InParanoid" id="F0YDJ7"/>
<dbReference type="InterPro" id="IPR019775">
    <property type="entry name" value="WD40_repeat_CS"/>
</dbReference>
<reference evidence="12 13" key="1">
    <citation type="journal article" date="2011" name="Proc. Natl. Acad. Sci. U.S.A.">
        <title>Niche of harmful alga Aureococcus anophagefferens revealed through ecogenomics.</title>
        <authorList>
            <person name="Gobler C.J."/>
            <person name="Berry D.L."/>
            <person name="Dyhrman S.T."/>
            <person name="Wilhelm S.W."/>
            <person name="Salamov A."/>
            <person name="Lobanov A.V."/>
            <person name="Zhang Y."/>
            <person name="Collier J.L."/>
            <person name="Wurch L.L."/>
            <person name="Kustka A.B."/>
            <person name="Dill B.D."/>
            <person name="Shah M."/>
            <person name="VerBerkmoes N.C."/>
            <person name="Kuo A."/>
            <person name="Terry A."/>
            <person name="Pangilinan J."/>
            <person name="Lindquist E.A."/>
            <person name="Lucas S."/>
            <person name="Paulsen I.T."/>
            <person name="Hattenrath-Lehmann T.K."/>
            <person name="Talmage S.C."/>
            <person name="Walker E.A."/>
            <person name="Koch F."/>
            <person name="Burson A.M."/>
            <person name="Marcoval M.A."/>
            <person name="Tang Y.Z."/>
            <person name="Lecleir G.R."/>
            <person name="Coyne K.J."/>
            <person name="Berg G.M."/>
            <person name="Bertrand E.M."/>
            <person name="Saito M.A."/>
            <person name="Gladyshev V.N."/>
            <person name="Grigoriev I.V."/>
        </authorList>
    </citation>
    <scope>NUCLEOTIDE SEQUENCE [LARGE SCALE GENOMIC DNA]</scope>
    <source>
        <strain evidence="13">CCMP 1984</strain>
    </source>
</reference>
<keyword evidence="8" id="KW-0966">Cell projection</keyword>
<feature type="repeat" description="WD" evidence="11">
    <location>
        <begin position="558"/>
        <end position="590"/>
    </location>
</feature>
<dbReference type="SMART" id="SM00320">
    <property type="entry name" value="WD40"/>
    <property type="match status" value="10"/>
</dbReference>
<evidence type="ECO:0000256" key="7">
    <source>
        <dbReference type="ARBA" id="ARBA00023069"/>
    </source>
</evidence>
<dbReference type="AlphaFoldDB" id="F0YDJ7"/>
<dbReference type="KEGG" id="aaf:AURANDRAFT_28848"/>
<dbReference type="Gene3D" id="2.130.10.10">
    <property type="entry name" value="YVTN repeat-like/Quinoprotein amine dehydrogenase"/>
    <property type="match status" value="3"/>
</dbReference>
<dbReference type="PROSITE" id="PS50082">
    <property type="entry name" value="WD_REPEATS_2"/>
    <property type="match status" value="4"/>
</dbReference>
<dbReference type="EMBL" id="GL833133">
    <property type="protein sequence ID" value="EGB06785.1"/>
    <property type="molecule type" value="Genomic_DNA"/>
</dbReference>
<sequence length="641" mass="68734">MPPNEDIAALHPSSCLGFSGGVLGGLHAVSYRGEPFITFPLGAMVVVKHATRKEGVAFLQGHSRSVSCVAVSHDCRMLASGQTNQLGVEAPVMLWDLEEACERVLQGGAGHGSLGPVHVLRQHLAGVQALSFSCDDRSLATIGGRDDNSLVIWDTRTGNAICGVPAAPDTVLCVSWLKRNPHRLVTAGKYHVRVWHVDPSGPKIHPMDAKMGKMKRVVQCVDVSADDDYAMCGTQTGEVLQIDVNRDPILAYNDPDRMVPRLVNTSKDRFGKGVKSICVMPGASADGLDVRWTAQVSGGVTSLSALPDNPRALAIGTDLANRYEIQDLGREPFLKGTAHTGAVFDVCFPEYSSQVFITCSVADIRVWDAAKRAELLRIQVPNLECKCVGVTAVGDVVVTGWSDGKVRAFGPESGKLKFAIPDAHAEAVTALALCKEGGCVQTRSGAPWRLLTGGVDGRVRVWKITHSHQALLNSMKEHRSAVTCIRITTERDQCISSSKDGACLVWCLERYVRLTALFEPTLFNSVLYHPDSSQILTCGSNMKISYWEASSGDAIRVVKGGDGEMTALAISDNGKYFVSGSADKSVKLWDYDGGIFLAKGVAHSGTVSAATISPDQRTVVSVGHEGGIFVWPLPEEIASDM</sequence>
<dbReference type="InterPro" id="IPR015943">
    <property type="entry name" value="WD40/YVTN_repeat-like_dom_sf"/>
</dbReference>
<keyword evidence="4 11" id="KW-0853">WD repeat</keyword>
<dbReference type="GO" id="GO:0031514">
    <property type="term" value="C:motile cilium"/>
    <property type="evidence" value="ECO:0007669"/>
    <property type="project" value="UniProtKB-SubCell"/>
</dbReference>
<comment type="similarity">
    <text evidence="9">Belongs to the CFAP52 family.</text>
</comment>
<dbReference type="GeneID" id="20220618"/>
<organism evidence="13">
    <name type="scientific">Aureococcus anophagefferens</name>
    <name type="common">Harmful bloom alga</name>
    <dbReference type="NCBI Taxonomy" id="44056"/>
    <lineage>
        <taxon>Eukaryota</taxon>
        <taxon>Sar</taxon>
        <taxon>Stramenopiles</taxon>
        <taxon>Ochrophyta</taxon>
        <taxon>Pelagophyceae</taxon>
        <taxon>Pelagomonadales</taxon>
        <taxon>Pelagomonadaceae</taxon>
        <taxon>Aureococcus</taxon>
    </lineage>
</organism>
<protein>
    <recommendedName>
        <fullName evidence="10">Cilia- and flagella-associated protein 52</fullName>
    </recommendedName>
</protein>
<evidence type="ECO:0000256" key="6">
    <source>
        <dbReference type="ARBA" id="ARBA00022846"/>
    </source>
</evidence>
<keyword evidence="6" id="KW-0282">Flagellum</keyword>
<dbReference type="RefSeq" id="XP_009038533.1">
    <property type="nucleotide sequence ID" value="XM_009040285.1"/>
</dbReference>
<dbReference type="PROSITE" id="PS50294">
    <property type="entry name" value="WD_REPEATS_REGION"/>
    <property type="match status" value="2"/>
</dbReference>
<keyword evidence="5" id="KW-0677">Repeat</keyword>
<evidence type="ECO:0000256" key="9">
    <source>
        <dbReference type="ARBA" id="ARBA00029456"/>
    </source>
</evidence>
<dbReference type="Pfam" id="PF00400">
    <property type="entry name" value="WD40"/>
    <property type="match status" value="6"/>
</dbReference>
<comment type="subcellular location">
    <subcellularLocation>
        <location evidence="1">Cell projection</location>
        <location evidence="1">Cilium</location>
        <location evidence="1">Flagellum</location>
    </subcellularLocation>
    <subcellularLocation>
        <location evidence="2">Cytoplasm</location>
    </subcellularLocation>
</comment>
<dbReference type="OMA" id="CWTNMLK"/>
<dbReference type="OrthoDB" id="6252103at2759"/>
<evidence type="ECO:0000256" key="11">
    <source>
        <dbReference type="PROSITE-ProRule" id="PRU00221"/>
    </source>
</evidence>
<name>F0YDJ7_AURAN</name>
<dbReference type="FunFam" id="2.130.10.10:FF:001320">
    <property type="entry name" value="Predicted protein"/>
    <property type="match status" value="1"/>
</dbReference>
<evidence type="ECO:0000256" key="5">
    <source>
        <dbReference type="ARBA" id="ARBA00022737"/>
    </source>
</evidence>
<dbReference type="FunCoup" id="F0YDJ7">
    <property type="interactions" value="7"/>
</dbReference>
<evidence type="ECO:0000256" key="1">
    <source>
        <dbReference type="ARBA" id="ARBA00004230"/>
    </source>
</evidence>
<dbReference type="InterPro" id="IPR036322">
    <property type="entry name" value="WD40_repeat_dom_sf"/>
</dbReference>
<dbReference type="GO" id="GO:0005930">
    <property type="term" value="C:axoneme"/>
    <property type="evidence" value="ECO:0007669"/>
    <property type="project" value="UniProtKB-ARBA"/>
</dbReference>
<dbReference type="InterPro" id="IPR050630">
    <property type="entry name" value="WD_repeat_EMAP"/>
</dbReference>
<evidence type="ECO:0000313" key="13">
    <source>
        <dbReference type="Proteomes" id="UP000002729"/>
    </source>
</evidence>
<evidence type="ECO:0000313" key="12">
    <source>
        <dbReference type="EMBL" id="EGB06785.1"/>
    </source>
</evidence>
<evidence type="ECO:0000256" key="3">
    <source>
        <dbReference type="ARBA" id="ARBA00022490"/>
    </source>
</evidence>
<keyword evidence="7" id="KW-0969">Cilium</keyword>
<dbReference type="PANTHER" id="PTHR13720:SF14">
    <property type="entry name" value="CILIA- AND FLAGELLA-ASSOCIATED PROTEIN 52"/>
    <property type="match status" value="1"/>
</dbReference>
<dbReference type="Proteomes" id="UP000002729">
    <property type="component" value="Unassembled WGS sequence"/>
</dbReference>
<feature type="repeat" description="WD" evidence="11">
    <location>
        <begin position="600"/>
        <end position="631"/>
    </location>
</feature>
<feature type="repeat" description="WD" evidence="11">
    <location>
        <begin position="475"/>
        <end position="506"/>
    </location>
</feature>
<evidence type="ECO:0000256" key="4">
    <source>
        <dbReference type="ARBA" id="ARBA00022574"/>
    </source>
</evidence>
<evidence type="ECO:0000256" key="8">
    <source>
        <dbReference type="ARBA" id="ARBA00023273"/>
    </source>
</evidence>
<gene>
    <name evidence="12" type="ORF">AURANDRAFT_28848</name>
</gene>
<dbReference type="PANTHER" id="PTHR13720">
    <property type="entry name" value="WD-40 REPEAT PROTEIN"/>
    <property type="match status" value="1"/>
</dbReference>
<dbReference type="eggNOG" id="KOG0266">
    <property type="taxonomic scope" value="Eukaryota"/>
</dbReference>
<feature type="repeat" description="WD" evidence="11">
    <location>
        <begin position="120"/>
        <end position="163"/>
    </location>
</feature>
<dbReference type="InterPro" id="IPR001680">
    <property type="entry name" value="WD40_rpt"/>
</dbReference>
<dbReference type="SUPFAM" id="SSF50978">
    <property type="entry name" value="WD40 repeat-like"/>
    <property type="match status" value="2"/>
</dbReference>
<proteinExistence type="inferred from homology"/>
<keyword evidence="13" id="KW-1185">Reference proteome</keyword>
<dbReference type="PROSITE" id="PS00678">
    <property type="entry name" value="WD_REPEATS_1"/>
    <property type="match status" value="1"/>
</dbReference>